<sequence length="418" mass="41684">MSRDVPDVVAFALVVVVTVSAVALPASALGGATATATVTTADGGVAPQTTNGSANGSETLAPGQRLAGVVGVQGAEIDGELEERTLATRVDRAESNTSKAAVVATELNTARERLRNLRETQTALREARRSGDISTGEYRARMAITAAQIRSVRTKLDSSEAVTRDLPDAALEARGVNREEIDRLREDADELRGPEVAEIARQVAGDDEDDRENAERTGPPEDAGNGDGNAERTGPPEDAGNGDGNAERTGPPEDTGNGDGNAGAGNRSETAGPPDEARNGEEDDSEDGPGNSDDAGNSGDSPGNSDDAGNGDGVEDDGSDDGPGNSDDAGNGDDSDANGDGSDDSPGNSDDAGNGDDSDANGDGSDDSSGNADGAGNDDDSDDSPGNSGDAGDGDGSDGAGNDDDSPGNSGGRSGGNR</sequence>
<organism evidence="3 4">
    <name type="scientific">Haloplanus rubicundus</name>
    <dbReference type="NCBI Taxonomy" id="1547898"/>
    <lineage>
        <taxon>Archaea</taxon>
        <taxon>Methanobacteriati</taxon>
        <taxon>Methanobacteriota</taxon>
        <taxon>Stenosarchaea group</taxon>
        <taxon>Halobacteria</taxon>
        <taxon>Halobacteriales</taxon>
        <taxon>Haloferacaceae</taxon>
        <taxon>Haloplanus</taxon>
    </lineage>
</organism>
<evidence type="ECO:0000313" key="3">
    <source>
        <dbReference type="EMBL" id="AXG05201.1"/>
    </source>
</evidence>
<feature type="compositionally biased region" description="Polar residues" evidence="2">
    <location>
        <begin position="294"/>
        <end position="304"/>
    </location>
</feature>
<dbReference type="RefSeq" id="WP_114584353.1">
    <property type="nucleotide sequence ID" value="NZ_CP031150.1"/>
</dbReference>
<feature type="compositionally biased region" description="Gly residues" evidence="2">
    <location>
        <begin position="409"/>
        <end position="418"/>
    </location>
</feature>
<feature type="region of interest" description="Disordered" evidence="2">
    <location>
        <begin position="185"/>
        <end position="418"/>
    </location>
</feature>
<feature type="compositionally biased region" description="Acidic residues" evidence="2">
    <location>
        <begin position="392"/>
        <end position="406"/>
    </location>
</feature>
<dbReference type="PANTHER" id="PTHR40903">
    <property type="entry name" value="GLYCINE-RICH CELL WALL STRUCTURAL PROTEIN 1-LIKE"/>
    <property type="match status" value="1"/>
</dbReference>
<accession>A0A345DZ29</accession>
<proteinExistence type="predicted"/>
<feature type="compositionally biased region" description="Acidic residues" evidence="2">
    <location>
        <begin position="330"/>
        <end position="343"/>
    </location>
</feature>
<dbReference type="Proteomes" id="UP000253273">
    <property type="component" value="Chromosome"/>
</dbReference>
<keyword evidence="4" id="KW-1185">Reference proteome</keyword>
<dbReference type="PANTHER" id="PTHR40903:SF1">
    <property type="entry name" value="HYPHALLY REGULATED CELL WALL PROTEIN 3"/>
    <property type="match status" value="1"/>
</dbReference>
<evidence type="ECO:0000256" key="2">
    <source>
        <dbReference type="SAM" id="MobiDB-lite"/>
    </source>
</evidence>
<dbReference type="KEGG" id="haj:DU500_01480"/>
<reference evidence="3 4" key="1">
    <citation type="submission" date="2018-07" db="EMBL/GenBank/DDBJ databases">
        <title>Genome sequences of Haloplanus sp. CBA1113.</title>
        <authorList>
            <person name="Kim Y.B."/>
            <person name="Roh S.W."/>
        </authorList>
    </citation>
    <scope>NUCLEOTIDE SEQUENCE [LARGE SCALE GENOMIC DNA]</scope>
    <source>
        <strain evidence="3 4">CBA1113</strain>
    </source>
</reference>
<feature type="compositionally biased region" description="Basic and acidic residues" evidence="2">
    <location>
        <begin position="185"/>
        <end position="195"/>
    </location>
</feature>
<feature type="coiled-coil region" evidence="1">
    <location>
        <begin position="100"/>
        <end position="127"/>
    </location>
</feature>
<name>A0A345DZ29_9EURY</name>
<feature type="compositionally biased region" description="Acidic residues" evidence="2">
    <location>
        <begin position="353"/>
        <end position="366"/>
    </location>
</feature>
<dbReference type="AlphaFoldDB" id="A0A345DZ29"/>
<protein>
    <submittedName>
        <fullName evidence="3">Uncharacterized protein</fullName>
    </submittedName>
</protein>
<evidence type="ECO:0000256" key="1">
    <source>
        <dbReference type="SAM" id="Coils"/>
    </source>
</evidence>
<dbReference type="EMBL" id="CP031150">
    <property type="protein sequence ID" value="AXG05201.1"/>
    <property type="molecule type" value="Genomic_DNA"/>
</dbReference>
<dbReference type="GeneID" id="37282015"/>
<keyword evidence="1" id="KW-0175">Coiled coil</keyword>
<evidence type="ECO:0000313" key="4">
    <source>
        <dbReference type="Proteomes" id="UP000253273"/>
    </source>
</evidence>
<dbReference type="OrthoDB" id="170871at2157"/>
<gene>
    <name evidence="3" type="ORF">DU500_01480</name>
</gene>